<dbReference type="InterPro" id="IPR036271">
    <property type="entry name" value="Tet_transcr_reg_TetR-rel_C_sf"/>
</dbReference>
<comment type="caution">
    <text evidence="6">The sequence shown here is derived from an EMBL/GenBank/DDBJ whole genome shotgun (WGS) entry which is preliminary data.</text>
</comment>
<dbReference type="PANTHER" id="PTHR30055:SF148">
    <property type="entry name" value="TETR-FAMILY TRANSCRIPTIONAL REGULATOR"/>
    <property type="match status" value="1"/>
</dbReference>
<proteinExistence type="predicted"/>
<dbReference type="InterPro" id="IPR011075">
    <property type="entry name" value="TetR_C"/>
</dbReference>
<evidence type="ECO:0000313" key="7">
    <source>
        <dbReference type="Proteomes" id="UP001611415"/>
    </source>
</evidence>
<sequence>MSSVRPPDPRAVRSRDAALASARELLIEQGLAGLTHGAVAARSGISRATLYRHWPEPPDLVRATLALHITLSQSRPTGDLRADLLTELAGTRAMLHEPASEQGMRVMIERAAVDPKFAEVKEALYRSGTRVVRAILADAIARAELPAELDVDLAIDQLHGPLFFRRLVANRTFDLDYVHAVVDDFLRCHSTKPPRQQGIS</sequence>
<gene>
    <name evidence="6" type="ORF">ACH49W_12990</name>
</gene>
<name>A0ABW7WZQ1_9NOCA</name>
<dbReference type="SUPFAM" id="SSF48498">
    <property type="entry name" value="Tetracyclin repressor-like, C-terminal domain"/>
    <property type="match status" value="1"/>
</dbReference>
<keyword evidence="7" id="KW-1185">Reference proteome</keyword>
<dbReference type="EMBL" id="JBIRYO010000007">
    <property type="protein sequence ID" value="MFI2474286.1"/>
    <property type="molecule type" value="Genomic_DNA"/>
</dbReference>
<dbReference type="PANTHER" id="PTHR30055">
    <property type="entry name" value="HTH-TYPE TRANSCRIPTIONAL REGULATOR RUTR"/>
    <property type="match status" value="1"/>
</dbReference>
<organism evidence="6 7">
    <name type="scientific">Nocardia xishanensis</name>
    <dbReference type="NCBI Taxonomy" id="238964"/>
    <lineage>
        <taxon>Bacteria</taxon>
        <taxon>Bacillati</taxon>
        <taxon>Actinomycetota</taxon>
        <taxon>Actinomycetes</taxon>
        <taxon>Mycobacteriales</taxon>
        <taxon>Nocardiaceae</taxon>
        <taxon>Nocardia</taxon>
    </lineage>
</organism>
<reference evidence="6 7" key="1">
    <citation type="submission" date="2024-10" db="EMBL/GenBank/DDBJ databases">
        <title>The Natural Products Discovery Center: Release of the First 8490 Sequenced Strains for Exploring Actinobacteria Biosynthetic Diversity.</title>
        <authorList>
            <person name="Kalkreuter E."/>
            <person name="Kautsar S.A."/>
            <person name="Yang D."/>
            <person name="Bader C.D."/>
            <person name="Teijaro C.N."/>
            <person name="Fluegel L."/>
            <person name="Davis C.M."/>
            <person name="Simpson J.R."/>
            <person name="Lauterbach L."/>
            <person name="Steele A.D."/>
            <person name="Gui C."/>
            <person name="Meng S."/>
            <person name="Li G."/>
            <person name="Viehrig K."/>
            <person name="Ye F."/>
            <person name="Su P."/>
            <person name="Kiefer A.F."/>
            <person name="Nichols A."/>
            <person name="Cepeda A.J."/>
            <person name="Yan W."/>
            <person name="Fan B."/>
            <person name="Jiang Y."/>
            <person name="Adhikari A."/>
            <person name="Zheng C.-J."/>
            <person name="Schuster L."/>
            <person name="Cowan T.M."/>
            <person name="Smanski M.J."/>
            <person name="Chevrette M.G."/>
            <person name="De Carvalho L.P.S."/>
            <person name="Shen B."/>
        </authorList>
    </citation>
    <scope>NUCLEOTIDE SEQUENCE [LARGE SCALE GENOMIC DNA]</scope>
    <source>
        <strain evidence="6 7">NPDC019275</strain>
    </source>
</reference>
<dbReference type="PRINTS" id="PR00455">
    <property type="entry name" value="HTHTETR"/>
</dbReference>
<feature type="DNA-binding region" description="H-T-H motif" evidence="4">
    <location>
        <begin position="35"/>
        <end position="54"/>
    </location>
</feature>
<dbReference type="PROSITE" id="PS50977">
    <property type="entry name" value="HTH_TETR_2"/>
    <property type="match status" value="1"/>
</dbReference>
<evidence type="ECO:0000256" key="2">
    <source>
        <dbReference type="ARBA" id="ARBA00023125"/>
    </source>
</evidence>
<evidence type="ECO:0000259" key="5">
    <source>
        <dbReference type="PROSITE" id="PS50977"/>
    </source>
</evidence>
<keyword evidence="3" id="KW-0804">Transcription</keyword>
<dbReference type="RefSeq" id="WP_397092630.1">
    <property type="nucleotide sequence ID" value="NZ_JBIRYO010000007.1"/>
</dbReference>
<dbReference type="Pfam" id="PF00440">
    <property type="entry name" value="TetR_N"/>
    <property type="match status" value="1"/>
</dbReference>
<protein>
    <submittedName>
        <fullName evidence="6">TetR/AcrR family transcriptional regulator</fullName>
    </submittedName>
</protein>
<accession>A0ABW7WZQ1</accession>
<evidence type="ECO:0000256" key="4">
    <source>
        <dbReference type="PROSITE-ProRule" id="PRU00335"/>
    </source>
</evidence>
<dbReference type="InterPro" id="IPR001647">
    <property type="entry name" value="HTH_TetR"/>
</dbReference>
<dbReference type="InterPro" id="IPR050109">
    <property type="entry name" value="HTH-type_TetR-like_transc_reg"/>
</dbReference>
<keyword evidence="2 4" id="KW-0238">DNA-binding</keyword>
<dbReference type="InterPro" id="IPR009057">
    <property type="entry name" value="Homeodomain-like_sf"/>
</dbReference>
<dbReference type="Gene3D" id="1.10.10.60">
    <property type="entry name" value="Homeodomain-like"/>
    <property type="match status" value="1"/>
</dbReference>
<evidence type="ECO:0000256" key="3">
    <source>
        <dbReference type="ARBA" id="ARBA00023163"/>
    </source>
</evidence>
<keyword evidence="1" id="KW-0805">Transcription regulation</keyword>
<feature type="domain" description="HTH tetR-type" evidence="5">
    <location>
        <begin position="12"/>
        <end position="72"/>
    </location>
</feature>
<dbReference type="Pfam" id="PF16859">
    <property type="entry name" value="TetR_C_11"/>
    <property type="match status" value="1"/>
</dbReference>
<dbReference type="Gene3D" id="1.10.357.10">
    <property type="entry name" value="Tetracycline Repressor, domain 2"/>
    <property type="match status" value="1"/>
</dbReference>
<dbReference type="SUPFAM" id="SSF46689">
    <property type="entry name" value="Homeodomain-like"/>
    <property type="match status" value="1"/>
</dbReference>
<dbReference type="Proteomes" id="UP001611415">
    <property type="component" value="Unassembled WGS sequence"/>
</dbReference>
<evidence type="ECO:0000313" key="6">
    <source>
        <dbReference type="EMBL" id="MFI2474286.1"/>
    </source>
</evidence>
<evidence type="ECO:0000256" key="1">
    <source>
        <dbReference type="ARBA" id="ARBA00023015"/>
    </source>
</evidence>